<evidence type="ECO:0000313" key="1">
    <source>
        <dbReference type="EMBL" id="ERM97338.1"/>
    </source>
</evidence>
<accession>W1NNN7</accession>
<keyword evidence="2" id="KW-1185">Reference proteome</keyword>
<organism evidence="1 2">
    <name type="scientific">Amborella trichopoda</name>
    <dbReference type="NCBI Taxonomy" id="13333"/>
    <lineage>
        <taxon>Eukaryota</taxon>
        <taxon>Viridiplantae</taxon>
        <taxon>Streptophyta</taxon>
        <taxon>Embryophyta</taxon>
        <taxon>Tracheophyta</taxon>
        <taxon>Spermatophyta</taxon>
        <taxon>Magnoliopsida</taxon>
        <taxon>Amborellales</taxon>
        <taxon>Amborellaceae</taxon>
        <taxon>Amborella</taxon>
    </lineage>
</organism>
<name>W1NNN7_AMBTC</name>
<gene>
    <name evidence="1" type="ORF">AMTR_s00073p00146090</name>
</gene>
<dbReference type="Proteomes" id="UP000017836">
    <property type="component" value="Unassembled WGS sequence"/>
</dbReference>
<reference evidence="2" key="1">
    <citation type="journal article" date="2013" name="Science">
        <title>The Amborella genome and the evolution of flowering plants.</title>
        <authorList>
            <consortium name="Amborella Genome Project"/>
        </authorList>
    </citation>
    <scope>NUCLEOTIDE SEQUENCE [LARGE SCALE GENOMIC DNA]</scope>
</reference>
<dbReference type="Gramene" id="ERM97338">
    <property type="protein sequence ID" value="ERM97338"/>
    <property type="gene ID" value="AMTR_s00073p00146090"/>
</dbReference>
<sequence length="114" mass="12406">MIGDSLDTKNAIRRRSPLVVRTIITIRVVQIDAVKLMGAQEALAPLDVTSSMWRALASSPNDRRFLKPLDRRKKLHQAMKPTRSQSPLNTGILAGILNGKLGLLGNVAGKLVLA</sequence>
<dbReference type="EMBL" id="KI396509">
    <property type="protein sequence ID" value="ERM97338.1"/>
    <property type="molecule type" value="Genomic_DNA"/>
</dbReference>
<evidence type="ECO:0000313" key="2">
    <source>
        <dbReference type="Proteomes" id="UP000017836"/>
    </source>
</evidence>
<dbReference type="AlphaFoldDB" id="W1NNN7"/>
<proteinExistence type="predicted"/>
<dbReference type="HOGENOM" id="CLU_2124427_0_0_1"/>
<protein>
    <submittedName>
        <fullName evidence="1">Uncharacterized protein</fullName>
    </submittedName>
</protein>